<gene>
    <name evidence="3" type="ORF">Pka01_56890</name>
</gene>
<dbReference type="Proteomes" id="UP000630097">
    <property type="component" value="Unassembled WGS sequence"/>
</dbReference>
<feature type="compositionally biased region" description="Basic and acidic residues" evidence="1">
    <location>
        <begin position="58"/>
        <end position="71"/>
    </location>
</feature>
<reference evidence="3 4" key="1">
    <citation type="submission" date="2021-01" db="EMBL/GenBank/DDBJ databases">
        <title>Whole genome shotgun sequence of Planotetraspora kaengkrachanensis NBRC 104272.</title>
        <authorList>
            <person name="Komaki H."/>
            <person name="Tamura T."/>
        </authorList>
    </citation>
    <scope>NUCLEOTIDE SEQUENCE [LARGE SCALE GENOMIC DNA]</scope>
    <source>
        <strain evidence="3 4">NBRC 104272</strain>
    </source>
</reference>
<accession>A0A8J3PWU3</accession>
<feature type="compositionally biased region" description="Basic and acidic residues" evidence="1">
    <location>
        <begin position="144"/>
        <end position="161"/>
    </location>
</feature>
<proteinExistence type="predicted"/>
<evidence type="ECO:0000313" key="4">
    <source>
        <dbReference type="Proteomes" id="UP000630097"/>
    </source>
</evidence>
<evidence type="ECO:0000256" key="2">
    <source>
        <dbReference type="SAM" id="SignalP"/>
    </source>
</evidence>
<evidence type="ECO:0000256" key="1">
    <source>
        <dbReference type="SAM" id="MobiDB-lite"/>
    </source>
</evidence>
<name>A0A8J3PWU3_9ACTN</name>
<protein>
    <submittedName>
        <fullName evidence="3">Uncharacterized protein</fullName>
    </submittedName>
</protein>
<sequence>MPKNLLSASLGATVLGALVFGLAQAPNGSAGPNSMNTTTLSMSNHAKTAAASQVQPPRPDRGREGRHYRERFREHRVHERFREDRRMRDRFREDRPFRERERFREHRVRERFGFSEDRPFRQRDRFMERPFRERMRGGPAPGDRFAEERFSRDRFGFMDED</sequence>
<keyword evidence="4" id="KW-1185">Reference proteome</keyword>
<feature type="signal peptide" evidence="2">
    <location>
        <begin position="1"/>
        <end position="25"/>
    </location>
</feature>
<dbReference type="AlphaFoldDB" id="A0A8J3PWU3"/>
<dbReference type="RefSeq" id="WP_203885889.1">
    <property type="nucleotide sequence ID" value="NZ_BAABHH010000021.1"/>
</dbReference>
<feature type="region of interest" description="Disordered" evidence="1">
    <location>
        <begin position="131"/>
        <end position="161"/>
    </location>
</feature>
<comment type="caution">
    <text evidence="3">The sequence shown here is derived from an EMBL/GenBank/DDBJ whole genome shotgun (WGS) entry which is preliminary data.</text>
</comment>
<feature type="region of interest" description="Disordered" evidence="1">
    <location>
        <begin position="28"/>
        <end position="71"/>
    </location>
</feature>
<feature type="compositionally biased region" description="Polar residues" evidence="1">
    <location>
        <begin position="28"/>
        <end position="55"/>
    </location>
</feature>
<organism evidence="3 4">
    <name type="scientific">Planotetraspora kaengkrachanensis</name>
    <dbReference type="NCBI Taxonomy" id="575193"/>
    <lineage>
        <taxon>Bacteria</taxon>
        <taxon>Bacillati</taxon>
        <taxon>Actinomycetota</taxon>
        <taxon>Actinomycetes</taxon>
        <taxon>Streptosporangiales</taxon>
        <taxon>Streptosporangiaceae</taxon>
        <taxon>Planotetraspora</taxon>
    </lineage>
</organism>
<evidence type="ECO:0000313" key="3">
    <source>
        <dbReference type="EMBL" id="GIG82562.1"/>
    </source>
</evidence>
<feature type="chain" id="PRO_5035168159" evidence="2">
    <location>
        <begin position="26"/>
        <end position="161"/>
    </location>
</feature>
<dbReference type="EMBL" id="BONV01000031">
    <property type="protein sequence ID" value="GIG82562.1"/>
    <property type="molecule type" value="Genomic_DNA"/>
</dbReference>
<keyword evidence="2" id="KW-0732">Signal</keyword>